<feature type="compositionally biased region" description="Acidic residues" evidence="1">
    <location>
        <begin position="47"/>
        <end position="59"/>
    </location>
</feature>
<keyword evidence="2" id="KW-0472">Membrane</keyword>
<dbReference type="EMBL" id="JANBOI010004290">
    <property type="protein sequence ID" value="KAJ1717885.1"/>
    <property type="molecule type" value="Genomic_DNA"/>
</dbReference>
<protein>
    <submittedName>
        <fullName evidence="3">Uncharacterized protein</fullName>
    </submittedName>
</protein>
<proteinExistence type="predicted"/>
<dbReference type="OrthoDB" id="29661at2759"/>
<feature type="non-terminal residue" evidence="3">
    <location>
        <position position="59"/>
    </location>
</feature>
<evidence type="ECO:0000256" key="2">
    <source>
        <dbReference type="SAM" id="Phobius"/>
    </source>
</evidence>
<comment type="caution">
    <text evidence="3">The sequence shown here is derived from an EMBL/GenBank/DDBJ whole genome shotgun (WGS) entry which is preliminary data.</text>
</comment>
<organism evidence="3 4">
    <name type="scientific">Coemansia biformis</name>
    <dbReference type="NCBI Taxonomy" id="1286918"/>
    <lineage>
        <taxon>Eukaryota</taxon>
        <taxon>Fungi</taxon>
        <taxon>Fungi incertae sedis</taxon>
        <taxon>Zoopagomycota</taxon>
        <taxon>Kickxellomycotina</taxon>
        <taxon>Kickxellomycetes</taxon>
        <taxon>Kickxellales</taxon>
        <taxon>Kickxellaceae</taxon>
        <taxon>Coemansia</taxon>
    </lineage>
</organism>
<dbReference type="AlphaFoldDB" id="A0A9W7XTI4"/>
<name>A0A9W7XTI4_9FUNG</name>
<reference evidence="3" key="1">
    <citation type="submission" date="2022-07" db="EMBL/GenBank/DDBJ databases">
        <title>Phylogenomic reconstructions and comparative analyses of Kickxellomycotina fungi.</title>
        <authorList>
            <person name="Reynolds N.K."/>
            <person name="Stajich J.E."/>
            <person name="Barry K."/>
            <person name="Grigoriev I.V."/>
            <person name="Crous P."/>
            <person name="Smith M.E."/>
        </authorList>
    </citation>
    <scope>NUCLEOTIDE SEQUENCE</scope>
    <source>
        <strain evidence="3">BCRC 34381</strain>
    </source>
</reference>
<keyword evidence="2" id="KW-1133">Transmembrane helix</keyword>
<keyword evidence="2" id="KW-0812">Transmembrane</keyword>
<evidence type="ECO:0000313" key="4">
    <source>
        <dbReference type="Proteomes" id="UP001143981"/>
    </source>
</evidence>
<sequence length="59" mass="6267">MADTGVLVAYAAIGAMALAPIYTGSYASLSRLASSKKRNKAQFAEYSDSEDEDDESESL</sequence>
<dbReference type="Proteomes" id="UP001143981">
    <property type="component" value="Unassembled WGS sequence"/>
</dbReference>
<evidence type="ECO:0000313" key="3">
    <source>
        <dbReference type="EMBL" id="KAJ1717885.1"/>
    </source>
</evidence>
<feature type="transmembrane region" description="Helical" evidence="2">
    <location>
        <begin position="6"/>
        <end position="29"/>
    </location>
</feature>
<accession>A0A9W7XTI4</accession>
<evidence type="ECO:0000256" key="1">
    <source>
        <dbReference type="SAM" id="MobiDB-lite"/>
    </source>
</evidence>
<keyword evidence="4" id="KW-1185">Reference proteome</keyword>
<feature type="region of interest" description="Disordered" evidence="1">
    <location>
        <begin position="35"/>
        <end position="59"/>
    </location>
</feature>
<gene>
    <name evidence="3" type="ORF">LPJ61_007081</name>
</gene>